<gene>
    <name evidence="4" type="ORF">QUF54_10315</name>
</gene>
<evidence type="ECO:0000313" key="5">
    <source>
        <dbReference type="Proteomes" id="UP001171945"/>
    </source>
</evidence>
<dbReference type="PANTHER" id="PTHR44835">
    <property type="entry name" value="UDP-N-ACETYLGLUCOSAMINE--PEPTIDE N-ACETYLGLUCOSAMINYLTRANSFERASE SPINDLY-RELATED"/>
    <property type="match status" value="1"/>
</dbReference>
<dbReference type="SUPFAM" id="SSF53756">
    <property type="entry name" value="UDP-Glycosyltransferase/glycogen phosphorylase"/>
    <property type="match status" value="1"/>
</dbReference>
<dbReference type="InterPro" id="IPR051939">
    <property type="entry name" value="Glycosyltr_41/O-GlcNAc_trsf"/>
</dbReference>
<evidence type="ECO:0000256" key="3">
    <source>
        <dbReference type="ARBA" id="ARBA00022679"/>
    </source>
</evidence>
<comment type="pathway">
    <text evidence="1">Protein modification; protein glycosylation.</text>
</comment>
<accession>A0ABT7VVY3</accession>
<keyword evidence="2" id="KW-0328">Glycosyltransferase</keyword>
<comment type="caution">
    <text evidence="4">The sequence shown here is derived from an EMBL/GenBank/DDBJ whole genome shotgun (WGS) entry which is preliminary data.</text>
</comment>
<evidence type="ECO:0000313" key="4">
    <source>
        <dbReference type="EMBL" id="MDM8563735.1"/>
    </source>
</evidence>
<dbReference type="Gene3D" id="3.40.50.11380">
    <property type="match status" value="1"/>
</dbReference>
<evidence type="ECO:0000256" key="2">
    <source>
        <dbReference type="ARBA" id="ARBA00022676"/>
    </source>
</evidence>
<sequence length="359" mass="41621">MILIPSERFIATHAMHRCYAPSIQQLREKFELIFMSESDRMDEVSKTLFDKVIEIKLEDGGTTPKKLAGKVLKIKPDMIYFPSLGMSQWTLLLANLRLAPIQFMSLGHPGTTHSPFIDYCLMQEIIYSYDVDCFTEKVVLMDTAAAHQMIAPHESVTVAPDVRKNPSPVRLAITSTAIKLNVSFMAVCQRIWQKSQKQVEFHFFPSEKGMLYQKVKQRIQEWIPDAKVYSRTNYNDYVVNLNACDIHLSPFPFGGTNSNVDSMQHGIPIVTLEGHEPHSRTDLFFLQLSNLPEWLWTHSEEEYVEAALRLIHNDEERVAIGEALLAQDFENIFRDHEYRHHEKVFGQTVEWLYQYHEEI</sequence>
<dbReference type="Gene3D" id="3.40.50.2000">
    <property type="entry name" value="Glycogen Phosphorylase B"/>
    <property type="match status" value="1"/>
</dbReference>
<organism evidence="4 5">
    <name type="scientific">Candidatus Marithioploca araucensis</name>
    <dbReference type="NCBI Taxonomy" id="70273"/>
    <lineage>
        <taxon>Bacteria</taxon>
        <taxon>Pseudomonadati</taxon>
        <taxon>Pseudomonadota</taxon>
        <taxon>Gammaproteobacteria</taxon>
        <taxon>Thiotrichales</taxon>
        <taxon>Thiotrichaceae</taxon>
        <taxon>Candidatus Marithioploca</taxon>
    </lineage>
</organism>
<dbReference type="EMBL" id="JAUCGM010000838">
    <property type="protein sequence ID" value="MDM8563735.1"/>
    <property type="molecule type" value="Genomic_DNA"/>
</dbReference>
<protein>
    <submittedName>
        <fullName evidence="4">Uncharacterized protein</fullName>
    </submittedName>
</protein>
<proteinExistence type="predicted"/>
<evidence type="ECO:0000256" key="1">
    <source>
        <dbReference type="ARBA" id="ARBA00004922"/>
    </source>
</evidence>
<name>A0ABT7VVY3_9GAMM</name>
<keyword evidence="3" id="KW-0808">Transferase</keyword>
<reference evidence="4" key="1">
    <citation type="submission" date="2023-06" db="EMBL/GenBank/DDBJ databases">
        <title>Uncultivated large filamentous bacteria from sulfidic sediments reveal new species and different genomic features in energy metabolism and defense.</title>
        <authorList>
            <person name="Fonseca A."/>
        </authorList>
    </citation>
    <scope>NUCLEOTIDE SEQUENCE</scope>
    <source>
        <strain evidence="4">HSG4</strain>
    </source>
</reference>
<dbReference type="Proteomes" id="UP001171945">
    <property type="component" value="Unassembled WGS sequence"/>
</dbReference>
<dbReference type="PANTHER" id="PTHR44835:SF1">
    <property type="entry name" value="PROTEIN O-GLCNAC TRANSFERASE"/>
    <property type="match status" value="1"/>
</dbReference>
<keyword evidence="5" id="KW-1185">Reference proteome</keyword>
<feature type="non-terminal residue" evidence="4">
    <location>
        <position position="359"/>
    </location>
</feature>